<comment type="caution">
    <text evidence="4">The sequence shown here is derived from an EMBL/GenBank/DDBJ whole genome shotgun (WGS) entry which is preliminary data.</text>
</comment>
<dbReference type="InterPro" id="IPR009799">
    <property type="entry name" value="EthD_dom"/>
</dbReference>
<protein>
    <recommendedName>
        <fullName evidence="3">EthD domain-containing protein</fullName>
    </recommendedName>
</protein>
<evidence type="ECO:0000313" key="5">
    <source>
        <dbReference type="Proteomes" id="UP001408356"/>
    </source>
</evidence>
<evidence type="ECO:0000256" key="1">
    <source>
        <dbReference type="ARBA" id="ARBA00005986"/>
    </source>
</evidence>
<sequence length="225" mass="25669">MSAKPSPDRLLRYTLSVYRSNKSSVDESADFARQYLEKVAPLHAKNGIEMYQQSNWTVRAFRLRDLDPTYHLLTIWRKAYTPVSYRTALEEMNRRDGRGFVVDVSSPALDHQVILLRRLTIDMKDHDVTVEFYFRSFAELHKVTSDPEFQAAQATEGPYVNLVHTVVSLGWVEKYIYGGKVVNIGEDGKSTYPPWSELNDLSTAFPAKSEGSSKWSVPAEKKEGV</sequence>
<name>A0ABR2V2U7_9PEZI</name>
<feature type="domain" description="EthD" evidence="3">
    <location>
        <begin position="117"/>
        <end position="156"/>
    </location>
</feature>
<dbReference type="Proteomes" id="UP001408356">
    <property type="component" value="Unassembled WGS sequence"/>
</dbReference>
<dbReference type="EMBL" id="JARVKF010000201">
    <property type="protein sequence ID" value="KAK9421234.1"/>
    <property type="molecule type" value="Genomic_DNA"/>
</dbReference>
<organism evidence="4 5">
    <name type="scientific">Seiridium unicorne</name>
    <dbReference type="NCBI Taxonomy" id="138068"/>
    <lineage>
        <taxon>Eukaryota</taxon>
        <taxon>Fungi</taxon>
        <taxon>Dikarya</taxon>
        <taxon>Ascomycota</taxon>
        <taxon>Pezizomycotina</taxon>
        <taxon>Sordariomycetes</taxon>
        <taxon>Xylariomycetidae</taxon>
        <taxon>Amphisphaeriales</taxon>
        <taxon>Sporocadaceae</taxon>
        <taxon>Seiridium</taxon>
    </lineage>
</organism>
<evidence type="ECO:0000313" key="4">
    <source>
        <dbReference type="EMBL" id="KAK9421234.1"/>
    </source>
</evidence>
<gene>
    <name evidence="4" type="ORF">SUNI508_06082</name>
</gene>
<reference evidence="4 5" key="1">
    <citation type="journal article" date="2024" name="J. Plant Pathol.">
        <title>Sequence and assembly of the genome of Seiridium unicorne, isolate CBS 538.82, causal agent of cypress canker disease.</title>
        <authorList>
            <person name="Scali E."/>
            <person name="Rocca G.D."/>
            <person name="Danti R."/>
            <person name="Garbelotto M."/>
            <person name="Barberini S."/>
            <person name="Baroncelli R."/>
            <person name="Emiliani G."/>
        </authorList>
    </citation>
    <scope>NUCLEOTIDE SEQUENCE [LARGE SCALE GENOMIC DNA]</scope>
    <source>
        <strain evidence="4 5">BM-138-508</strain>
    </source>
</reference>
<evidence type="ECO:0000256" key="2">
    <source>
        <dbReference type="SAM" id="MobiDB-lite"/>
    </source>
</evidence>
<comment type="similarity">
    <text evidence="1">Belongs to the tpcK family.</text>
</comment>
<keyword evidence="5" id="KW-1185">Reference proteome</keyword>
<evidence type="ECO:0000259" key="3">
    <source>
        <dbReference type="Pfam" id="PF07110"/>
    </source>
</evidence>
<feature type="region of interest" description="Disordered" evidence="2">
    <location>
        <begin position="206"/>
        <end position="225"/>
    </location>
</feature>
<accession>A0ABR2V2U7</accession>
<proteinExistence type="inferred from homology"/>
<dbReference type="Pfam" id="PF07110">
    <property type="entry name" value="EthD"/>
    <property type="match status" value="1"/>
</dbReference>